<gene>
    <name evidence="1" type="ORF">EJ08DRAFT_562044</name>
</gene>
<evidence type="ECO:0000313" key="2">
    <source>
        <dbReference type="Proteomes" id="UP000800235"/>
    </source>
</evidence>
<reference evidence="1" key="1">
    <citation type="journal article" date="2020" name="Stud. Mycol.">
        <title>101 Dothideomycetes genomes: a test case for predicting lifestyles and emergence of pathogens.</title>
        <authorList>
            <person name="Haridas S."/>
            <person name="Albert R."/>
            <person name="Binder M."/>
            <person name="Bloem J."/>
            <person name="Labutti K."/>
            <person name="Salamov A."/>
            <person name="Andreopoulos B."/>
            <person name="Baker S."/>
            <person name="Barry K."/>
            <person name="Bills G."/>
            <person name="Bluhm B."/>
            <person name="Cannon C."/>
            <person name="Castanera R."/>
            <person name="Culley D."/>
            <person name="Daum C."/>
            <person name="Ezra D."/>
            <person name="Gonzalez J."/>
            <person name="Henrissat B."/>
            <person name="Kuo A."/>
            <person name="Liang C."/>
            <person name="Lipzen A."/>
            <person name="Lutzoni F."/>
            <person name="Magnuson J."/>
            <person name="Mondo S."/>
            <person name="Nolan M."/>
            <person name="Ohm R."/>
            <person name="Pangilinan J."/>
            <person name="Park H.-J."/>
            <person name="Ramirez L."/>
            <person name="Alfaro M."/>
            <person name="Sun H."/>
            <person name="Tritt A."/>
            <person name="Yoshinaga Y."/>
            <person name="Zwiers L.-H."/>
            <person name="Turgeon B."/>
            <person name="Goodwin S."/>
            <person name="Spatafora J."/>
            <person name="Crous P."/>
            <person name="Grigoriev I."/>
        </authorList>
    </citation>
    <scope>NUCLEOTIDE SEQUENCE</scope>
    <source>
        <strain evidence="1">CBS 130266</strain>
    </source>
</reference>
<name>A0A9P4U0Q7_9PEZI</name>
<feature type="non-terminal residue" evidence="1">
    <location>
        <position position="263"/>
    </location>
</feature>
<dbReference type="OrthoDB" id="3945102at2759"/>
<protein>
    <submittedName>
        <fullName evidence="1">Uncharacterized protein</fullName>
    </submittedName>
</protein>
<comment type="caution">
    <text evidence="1">The sequence shown here is derived from an EMBL/GenBank/DDBJ whole genome shotgun (WGS) entry which is preliminary data.</text>
</comment>
<dbReference type="AlphaFoldDB" id="A0A9P4U0Q7"/>
<dbReference type="EMBL" id="MU007024">
    <property type="protein sequence ID" value="KAF2432696.1"/>
    <property type="molecule type" value="Genomic_DNA"/>
</dbReference>
<dbReference type="Proteomes" id="UP000800235">
    <property type="component" value="Unassembled WGS sequence"/>
</dbReference>
<proteinExistence type="predicted"/>
<evidence type="ECO:0000313" key="1">
    <source>
        <dbReference type="EMBL" id="KAF2432696.1"/>
    </source>
</evidence>
<sequence length="263" mass="29605">MDDLSFLHAHSDGGDAVITVLLPNGNNRMIPLLNVEFIAQRCPLLALCFEDGQRGLHHSFEANSATLVICFLRFIYTENYIPQGYEDWRDGPVSLLLHTELCRLGDIYDLPALTVQAHYNVICETELACGKPDPPKDLCNAICYIYEHLAEQRELVDTILHYCVSEFTHHGLAQNEAFRKVAYELRPFHNDLCRTNFKRGFEDAGAGEIICLPVQEINPSQTLAQQNSALGDFLYELWSDSTPMTTPHFGPSTTQSPDPTYAL</sequence>
<accession>A0A9P4U0Q7</accession>
<organism evidence="1 2">
    <name type="scientific">Tothia fuscella</name>
    <dbReference type="NCBI Taxonomy" id="1048955"/>
    <lineage>
        <taxon>Eukaryota</taxon>
        <taxon>Fungi</taxon>
        <taxon>Dikarya</taxon>
        <taxon>Ascomycota</taxon>
        <taxon>Pezizomycotina</taxon>
        <taxon>Dothideomycetes</taxon>
        <taxon>Pleosporomycetidae</taxon>
        <taxon>Venturiales</taxon>
        <taxon>Cylindrosympodiaceae</taxon>
        <taxon>Tothia</taxon>
    </lineage>
</organism>
<keyword evidence="2" id="KW-1185">Reference proteome</keyword>